<evidence type="ECO:0000256" key="1">
    <source>
        <dbReference type="SAM" id="SignalP"/>
    </source>
</evidence>
<sequence>MSNLSLLRFAALGILASSTLAQDVNTTTPLNGTCMPPRYDVNAPVNASAVVAVNITSEPWYLTVSLNDTRTNTTARTSVDGWLSTPATSTSRTCVYWLTSLLSAPSGGTPNGGCTGSLSENCVDFMRRSIVLGGRDDCPSLPSREDFGKACGGSALADGYQAVFTSDPLDVSNATCRDARIPGADQPPTSYTNHALFGVEFGGDETSDAADPDKFTWYNRYVTRPMPWLVAVDEGGETKTRVVCVAPRNVQGGNQRPETGVASKAGRIEVGLLGLGVVGVVLAVL</sequence>
<organism evidence="2 3">
    <name type="scientific">Didymella heteroderae</name>
    <dbReference type="NCBI Taxonomy" id="1769908"/>
    <lineage>
        <taxon>Eukaryota</taxon>
        <taxon>Fungi</taxon>
        <taxon>Dikarya</taxon>
        <taxon>Ascomycota</taxon>
        <taxon>Pezizomycotina</taxon>
        <taxon>Dothideomycetes</taxon>
        <taxon>Pleosporomycetidae</taxon>
        <taxon>Pleosporales</taxon>
        <taxon>Pleosporineae</taxon>
        <taxon>Didymellaceae</taxon>
        <taxon>Didymella</taxon>
    </lineage>
</organism>
<keyword evidence="3" id="KW-1185">Reference proteome</keyword>
<dbReference type="EMBL" id="SWKV01000071">
    <property type="protein sequence ID" value="KAF3034147.1"/>
    <property type="molecule type" value="Genomic_DNA"/>
</dbReference>
<evidence type="ECO:0000313" key="3">
    <source>
        <dbReference type="Proteomes" id="UP000758155"/>
    </source>
</evidence>
<name>A0A9P4WJ78_9PLEO</name>
<feature type="signal peptide" evidence="1">
    <location>
        <begin position="1"/>
        <end position="21"/>
    </location>
</feature>
<evidence type="ECO:0000313" key="2">
    <source>
        <dbReference type="EMBL" id="KAF3034147.1"/>
    </source>
</evidence>
<comment type="caution">
    <text evidence="2">The sequence shown here is derived from an EMBL/GenBank/DDBJ whole genome shotgun (WGS) entry which is preliminary data.</text>
</comment>
<proteinExistence type="predicted"/>
<gene>
    <name evidence="2" type="ORF">E8E12_003701</name>
</gene>
<keyword evidence="1" id="KW-0732">Signal</keyword>
<protein>
    <submittedName>
        <fullName evidence="2">Uncharacterized protein</fullName>
    </submittedName>
</protein>
<dbReference type="OrthoDB" id="3795089at2759"/>
<feature type="chain" id="PRO_5040111975" evidence="1">
    <location>
        <begin position="22"/>
        <end position="285"/>
    </location>
</feature>
<dbReference type="Proteomes" id="UP000758155">
    <property type="component" value="Unassembled WGS sequence"/>
</dbReference>
<accession>A0A9P4WJ78</accession>
<reference evidence="2" key="1">
    <citation type="submission" date="2019-04" db="EMBL/GenBank/DDBJ databases">
        <title>Sequencing of skin fungus with MAO and IRED activity.</title>
        <authorList>
            <person name="Marsaioli A.J."/>
            <person name="Bonatto J.M.C."/>
            <person name="Reis Junior O."/>
        </authorList>
    </citation>
    <scope>NUCLEOTIDE SEQUENCE</scope>
    <source>
        <strain evidence="2">28M1</strain>
    </source>
</reference>
<dbReference type="AlphaFoldDB" id="A0A9P4WJ78"/>